<reference evidence="2 3" key="1">
    <citation type="submission" date="2016-11" db="EMBL/GenBank/DDBJ databases">
        <title>Draft Genome Sequences of Nine Cyanobacterial Strains from Diverse Habitats.</title>
        <authorList>
            <person name="Zhu T."/>
            <person name="Hou S."/>
            <person name="Lu X."/>
            <person name="Hess W.R."/>
        </authorList>
    </citation>
    <scope>NUCLEOTIDE SEQUENCE [LARGE SCALE GENOMIC DNA]</scope>
    <source>
        <strain evidence="2 3">IAM M-71</strain>
    </source>
</reference>
<organism evidence="2 3">
    <name type="scientific">[Phormidium ambiguum] IAM M-71</name>
    <dbReference type="NCBI Taxonomy" id="454136"/>
    <lineage>
        <taxon>Bacteria</taxon>
        <taxon>Bacillati</taxon>
        <taxon>Cyanobacteriota</taxon>
        <taxon>Cyanophyceae</taxon>
        <taxon>Oscillatoriophycideae</taxon>
        <taxon>Aerosakkonematales</taxon>
        <taxon>Aerosakkonemataceae</taxon>
        <taxon>Floridanema</taxon>
    </lineage>
</organism>
<feature type="transmembrane region" description="Helical" evidence="1">
    <location>
        <begin position="72"/>
        <end position="91"/>
    </location>
</feature>
<keyword evidence="1" id="KW-0472">Membrane</keyword>
<comment type="caution">
    <text evidence="2">The sequence shown here is derived from an EMBL/GenBank/DDBJ whole genome shotgun (WGS) entry which is preliminary data.</text>
</comment>
<gene>
    <name evidence="2" type="ORF">NIES2119_28700</name>
</gene>
<keyword evidence="1" id="KW-1133">Transmembrane helix</keyword>
<dbReference type="RefSeq" id="WP_073596912.1">
    <property type="nucleotide sequence ID" value="NZ_MRCE01000050.1"/>
</dbReference>
<protein>
    <submittedName>
        <fullName evidence="2">Uncharacterized protein</fullName>
    </submittedName>
</protein>
<dbReference type="EMBL" id="MRCE01000050">
    <property type="protein sequence ID" value="OKH31458.1"/>
    <property type="molecule type" value="Genomic_DNA"/>
</dbReference>
<sequence length="92" mass="9460">MNRLLLGLFAAGMSGFFLLSSIARIVGIDTRIGTVSLIIQGAIIALLVIALASTIAFPTIVESVTKTDIKGLLALIALLAIAGLIGVVLAWV</sequence>
<proteinExistence type="predicted"/>
<dbReference type="Proteomes" id="UP000185860">
    <property type="component" value="Unassembled WGS sequence"/>
</dbReference>
<evidence type="ECO:0000313" key="3">
    <source>
        <dbReference type="Proteomes" id="UP000185860"/>
    </source>
</evidence>
<feature type="transmembrane region" description="Helical" evidence="1">
    <location>
        <begin position="37"/>
        <end position="60"/>
    </location>
</feature>
<dbReference type="STRING" id="454136.NIES2119_28700"/>
<evidence type="ECO:0000256" key="1">
    <source>
        <dbReference type="SAM" id="Phobius"/>
    </source>
</evidence>
<name>A0A1U7I5C8_9CYAN</name>
<evidence type="ECO:0000313" key="2">
    <source>
        <dbReference type="EMBL" id="OKH31458.1"/>
    </source>
</evidence>
<keyword evidence="1" id="KW-0812">Transmembrane</keyword>
<accession>A0A1U7I5C8</accession>
<dbReference type="AlphaFoldDB" id="A0A1U7I5C8"/>